<dbReference type="InterPro" id="IPR027275">
    <property type="entry name" value="PRC-brl_dom"/>
</dbReference>
<name>A0A833PZH6_BURL3</name>
<feature type="domain" description="PRC-barrel" evidence="2">
    <location>
        <begin position="28"/>
        <end position="98"/>
    </location>
</feature>
<dbReference type="AlphaFoldDB" id="A0A833PZH6"/>
<proteinExistence type="predicted"/>
<evidence type="ECO:0000256" key="1">
    <source>
        <dbReference type="SAM" id="MobiDB-lite"/>
    </source>
</evidence>
<evidence type="ECO:0000259" key="2">
    <source>
        <dbReference type="Pfam" id="PF05239"/>
    </source>
</evidence>
<accession>A0A833PZH6</accession>
<dbReference type="Pfam" id="PF05239">
    <property type="entry name" value="PRC"/>
    <property type="match status" value="1"/>
</dbReference>
<feature type="region of interest" description="Disordered" evidence="1">
    <location>
        <begin position="148"/>
        <end position="174"/>
    </location>
</feature>
<dbReference type="RefSeq" id="WP_278642744.1">
    <property type="nucleotide sequence ID" value="NZ_WNDV01000001.1"/>
</dbReference>
<feature type="compositionally biased region" description="Basic and acidic residues" evidence="1">
    <location>
        <begin position="1"/>
        <end position="12"/>
    </location>
</feature>
<dbReference type="InterPro" id="IPR011033">
    <property type="entry name" value="PRC_barrel-like_sf"/>
</dbReference>
<dbReference type="EMBL" id="WNDV01000001">
    <property type="protein sequence ID" value="KAF1040640.1"/>
    <property type="molecule type" value="Genomic_DNA"/>
</dbReference>
<feature type="region of interest" description="Disordered" evidence="1">
    <location>
        <begin position="1"/>
        <end position="27"/>
    </location>
</feature>
<sequence length="174" mass="18718">MTADTPSRDDTRIVGSNRRTAGRGPGPDVMAARTLEGDCVLTMDGDDIGQVTDIMLDVRSGRIAYAVVSSGSLPGIGDKLLAVPWNVLVLDVERQCFVLPVATERVREAPGFDRNRWPAMADPEWAEALHAYYGSSPYWLIEEGETALDSPPYEASPGGPEASEAPESPESGKR</sequence>
<dbReference type="Proteomes" id="UP000467522">
    <property type="component" value="Unassembled WGS sequence"/>
</dbReference>
<dbReference type="PANTHER" id="PTHR36505:SF1">
    <property type="entry name" value="BLR1072 PROTEIN"/>
    <property type="match status" value="1"/>
</dbReference>
<comment type="caution">
    <text evidence="3">The sequence shown here is derived from an EMBL/GenBank/DDBJ whole genome shotgun (WGS) entry which is preliminary data.</text>
</comment>
<evidence type="ECO:0000313" key="4">
    <source>
        <dbReference type="Proteomes" id="UP000467522"/>
    </source>
</evidence>
<dbReference type="PANTHER" id="PTHR36505">
    <property type="entry name" value="BLR1072 PROTEIN"/>
    <property type="match status" value="1"/>
</dbReference>
<protein>
    <recommendedName>
        <fullName evidence="2">PRC-barrel domain-containing protein</fullName>
    </recommendedName>
</protein>
<dbReference type="Gene3D" id="2.30.30.240">
    <property type="entry name" value="PRC-barrel domain"/>
    <property type="match status" value="1"/>
</dbReference>
<dbReference type="SUPFAM" id="SSF50346">
    <property type="entry name" value="PRC-barrel domain"/>
    <property type="match status" value="1"/>
</dbReference>
<organism evidence="3 4">
    <name type="scientific">Burkholderia lata (strain ATCC 17760 / DSM 23089 / LMG 22485 / NCIMB 9086 / R18194 / 383)</name>
    <dbReference type="NCBI Taxonomy" id="482957"/>
    <lineage>
        <taxon>Bacteria</taxon>
        <taxon>Pseudomonadati</taxon>
        <taxon>Pseudomonadota</taxon>
        <taxon>Betaproteobacteria</taxon>
        <taxon>Burkholderiales</taxon>
        <taxon>Burkholderiaceae</taxon>
        <taxon>Burkholderia</taxon>
        <taxon>Burkholderia cepacia complex</taxon>
    </lineage>
</organism>
<feature type="compositionally biased region" description="Low complexity" evidence="1">
    <location>
        <begin position="155"/>
        <end position="174"/>
    </location>
</feature>
<evidence type="ECO:0000313" key="3">
    <source>
        <dbReference type="EMBL" id="KAF1040640.1"/>
    </source>
</evidence>
<gene>
    <name evidence="3" type="ORF">GAK33_00257</name>
</gene>
<reference evidence="4" key="1">
    <citation type="journal article" date="2020" name="MBio">
        <title>Horizontal gene transfer to a defensive symbiont with a reduced genome amongst a multipartite beetle microbiome.</title>
        <authorList>
            <person name="Waterworth S.C."/>
            <person name="Florez L.V."/>
            <person name="Rees E.R."/>
            <person name="Hertweck C."/>
            <person name="Kaltenpoth M."/>
            <person name="Kwan J.C."/>
        </authorList>
    </citation>
    <scope>NUCLEOTIDE SEQUENCE [LARGE SCALE GENOMIC DNA]</scope>
</reference>